<dbReference type="Proteomes" id="UP000721415">
    <property type="component" value="Unassembled WGS sequence"/>
</dbReference>
<keyword evidence="1" id="KW-0479">Metal-binding</keyword>
<dbReference type="SUPFAM" id="SSF55008">
    <property type="entry name" value="HMA, heavy metal-associated domain"/>
    <property type="match status" value="1"/>
</dbReference>
<organism evidence="3 4">
    <name type="scientific">Facklamia lactis</name>
    <dbReference type="NCBI Taxonomy" id="2749967"/>
    <lineage>
        <taxon>Bacteria</taxon>
        <taxon>Bacillati</taxon>
        <taxon>Bacillota</taxon>
        <taxon>Bacilli</taxon>
        <taxon>Lactobacillales</taxon>
        <taxon>Aerococcaceae</taxon>
        <taxon>Facklamia</taxon>
    </lineage>
</organism>
<dbReference type="InterPro" id="IPR036163">
    <property type="entry name" value="HMA_dom_sf"/>
</dbReference>
<dbReference type="PROSITE" id="PS01047">
    <property type="entry name" value="HMA_1"/>
    <property type="match status" value="1"/>
</dbReference>
<evidence type="ECO:0000313" key="4">
    <source>
        <dbReference type="Proteomes" id="UP000721415"/>
    </source>
</evidence>
<proteinExistence type="predicted"/>
<dbReference type="EMBL" id="JACBXQ010000005">
    <property type="protein sequence ID" value="MBG9987025.1"/>
    <property type="molecule type" value="Genomic_DNA"/>
</dbReference>
<gene>
    <name evidence="3" type="ORF">HZY91_09005</name>
</gene>
<dbReference type="InterPro" id="IPR017969">
    <property type="entry name" value="Heavy-metal-associated_CS"/>
</dbReference>
<reference evidence="3 4" key="1">
    <citation type="submission" date="2020-07" db="EMBL/GenBank/DDBJ databases">
        <title>Facklamia lactis sp. nov., isolated from raw milk.</title>
        <authorList>
            <person name="Doll E.V."/>
            <person name="Huptas C."/>
            <person name="Staib L."/>
            <person name="Wenning M."/>
            <person name="Scherer S."/>
        </authorList>
    </citation>
    <scope>NUCLEOTIDE SEQUENCE [LARGE SCALE GENOMIC DNA]</scope>
    <source>
        <strain evidence="3 4">DSM 111018</strain>
    </source>
</reference>
<feature type="domain" description="HMA" evidence="2">
    <location>
        <begin position="2"/>
        <end position="70"/>
    </location>
</feature>
<evidence type="ECO:0000256" key="1">
    <source>
        <dbReference type="ARBA" id="ARBA00022723"/>
    </source>
</evidence>
<dbReference type="InterPro" id="IPR006121">
    <property type="entry name" value="HMA_dom"/>
</dbReference>
<accession>A0ABS0LS88</accession>
<evidence type="ECO:0000313" key="3">
    <source>
        <dbReference type="EMBL" id="MBG9987025.1"/>
    </source>
</evidence>
<dbReference type="RefSeq" id="WP_197115936.1">
    <property type="nucleotide sequence ID" value="NZ_JACBXQ010000005.1"/>
</dbReference>
<protein>
    <submittedName>
        <fullName evidence="3">Cation transporter</fullName>
    </submittedName>
</protein>
<comment type="caution">
    <text evidence="3">The sequence shown here is derived from an EMBL/GenBank/DDBJ whole genome shotgun (WGS) entry which is preliminary data.</text>
</comment>
<keyword evidence="4" id="KW-1185">Reference proteome</keyword>
<sequence>MTKAIIKLESLACPSCMQKIEGAVKNLAGVETGTVKVLFNSGKVKLDFNEQEVSIAEIEAAITNQGYTVIKSTTKPV</sequence>
<name>A0ABS0LS88_9LACT</name>
<evidence type="ECO:0000259" key="2">
    <source>
        <dbReference type="PROSITE" id="PS50846"/>
    </source>
</evidence>
<dbReference type="Gene3D" id="3.30.70.100">
    <property type="match status" value="1"/>
</dbReference>
<dbReference type="CDD" id="cd00371">
    <property type="entry name" value="HMA"/>
    <property type="match status" value="1"/>
</dbReference>
<dbReference type="PROSITE" id="PS50846">
    <property type="entry name" value="HMA_2"/>
    <property type="match status" value="1"/>
</dbReference>
<dbReference type="Pfam" id="PF00403">
    <property type="entry name" value="HMA"/>
    <property type="match status" value="1"/>
</dbReference>